<proteinExistence type="predicted"/>
<evidence type="ECO:0000313" key="1">
    <source>
        <dbReference type="EMBL" id="SVB69985.1"/>
    </source>
</evidence>
<organism evidence="1">
    <name type="scientific">marine metagenome</name>
    <dbReference type="NCBI Taxonomy" id="408172"/>
    <lineage>
        <taxon>unclassified sequences</taxon>
        <taxon>metagenomes</taxon>
        <taxon>ecological metagenomes</taxon>
    </lineage>
</organism>
<protein>
    <recommendedName>
        <fullName evidence="2">PurM-like C-terminal domain-containing protein</fullName>
    </recommendedName>
</protein>
<reference evidence="1" key="1">
    <citation type="submission" date="2018-05" db="EMBL/GenBank/DDBJ databases">
        <authorList>
            <person name="Lanie J.A."/>
            <person name="Ng W.-L."/>
            <person name="Kazmierczak K.M."/>
            <person name="Andrzejewski T.M."/>
            <person name="Davidsen T.M."/>
            <person name="Wayne K.J."/>
            <person name="Tettelin H."/>
            <person name="Glass J.I."/>
            <person name="Rusch D."/>
            <person name="Podicherti R."/>
            <person name="Tsui H.-C.T."/>
            <person name="Winkler M.E."/>
        </authorList>
    </citation>
    <scope>NUCLEOTIDE SEQUENCE</scope>
</reference>
<accession>A0A382G5D7</accession>
<dbReference type="SUPFAM" id="SSF56042">
    <property type="entry name" value="PurM C-terminal domain-like"/>
    <property type="match status" value="1"/>
</dbReference>
<dbReference type="EMBL" id="UINC01053457">
    <property type="protein sequence ID" value="SVB69985.1"/>
    <property type="molecule type" value="Genomic_DNA"/>
</dbReference>
<gene>
    <name evidence="1" type="ORF">METZ01_LOCUS222839</name>
</gene>
<dbReference type="Gene3D" id="3.90.650.10">
    <property type="entry name" value="PurM-like C-terminal domain"/>
    <property type="match status" value="1"/>
</dbReference>
<dbReference type="InterPro" id="IPR036676">
    <property type="entry name" value="PurM-like_C_sf"/>
</dbReference>
<dbReference type="AlphaFoldDB" id="A0A382G5D7"/>
<evidence type="ECO:0008006" key="2">
    <source>
        <dbReference type="Google" id="ProtNLM"/>
    </source>
</evidence>
<name>A0A382G5D7_9ZZZZ</name>
<sequence>AFNMGIGMVFIVDQKSSDVVSRSLRNMTTVYEIGEVVGGDNFTSYL</sequence>
<feature type="non-terminal residue" evidence="1">
    <location>
        <position position="1"/>
    </location>
</feature>